<keyword evidence="2" id="KW-1185">Reference proteome</keyword>
<sequence length="107" mass="12166">MLSDFSLQSVYILGLINFNFRLSFLPPPPVLDRYSPFGELDGIDHIADINVHDCEEIKRDSGQRESADYYWKKVSCGVVAAKKIKGFLHTLFNTAACSMLRVVQEMH</sequence>
<dbReference type="Proteomes" id="UP001054945">
    <property type="component" value="Unassembled WGS sequence"/>
</dbReference>
<reference evidence="1 2" key="1">
    <citation type="submission" date="2021-06" db="EMBL/GenBank/DDBJ databases">
        <title>Caerostris extrusa draft genome.</title>
        <authorList>
            <person name="Kono N."/>
            <person name="Arakawa K."/>
        </authorList>
    </citation>
    <scope>NUCLEOTIDE SEQUENCE [LARGE SCALE GENOMIC DNA]</scope>
</reference>
<organism evidence="1 2">
    <name type="scientific">Caerostris extrusa</name>
    <name type="common">Bark spider</name>
    <name type="synonym">Caerostris bankana</name>
    <dbReference type="NCBI Taxonomy" id="172846"/>
    <lineage>
        <taxon>Eukaryota</taxon>
        <taxon>Metazoa</taxon>
        <taxon>Ecdysozoa</taxon>
        <taxon>Arthropoda</taxon>
        <taxon>Chelicerata</taxon>
        <taxon>Arachnida</taxon>
        <taxon>Araneae</taxon>
        <taxon>Araneomorphae</taxon>
        <taxon>Entelegynae</taxon>
        <taxon>Araneoidea</taxon>
        <taxon>Araneidae</taxon>
        <taxon>Caerostris</taxon>
    </lineage>
</organism>
<comment type="caution">
    <text evidence="1">The sequence shown here is derived from an EMBL/GenBank/DDBJ whole genome shotgun (WGS) entry which is preliminary data.</text>
</comment>
<name>A0AAV4M5N1_CAEEX</name>
<evidence type="ECO:0000313" key="1">
    <source>
        <dbReference type="EMBL" id="GIX67689.1"/>
    </source>
</evidence>
<gene>
    <name evidence="1" type="ORF">CEXT_626971</name>
</gene>
<proteinExistence type="predicted"/>
<accession>A0AAV4M5N1</accession>
<dbReference type="AlphaFoldDB" id="A0AAV4M5N1"/>
<dbReference type="EMBL" id="BPLR01001893">
    <property type="protein sequence ID" value="GIX67689.1"/>
    <property type="molecule type" value="Genomic_DNA"/>
</dbReference>
<evidence type="ECO:0000313" key="2">
    <source>
        <dbReference type="Proteomes" id="UP001054945"/>
    </source>
</evidence>
<protein>
    <submittedName>
        <fullName evidence="1">Uncharacterized protein</fullName>
    </submittedName>
</protein>